<dbReference type="InterPro" id="IPR036737">
    <property type="entry name" value="OmpA-like_sf"/>
</dbReference>
<evidence type="ECO:0000313" key="3">
    <source>
        <dbReference type="Proteomes" id="UP000474777"/>
    </source>
</evidence>
<protein>
    <recommendedName>
        <fullName evidence="4">OmpA-like domain-containing protein</fullName>
    </recommendedName>
</protein>
<dbReference type="SUPFAM" id="SSF103088">
    <property type="entry name" value="OmpA-like"/>
    <property type="match status" value="1"/>
</dbReference>
<accession>A0A6B3M2E5</accession>
<dbReference type="SUPFAM" id="SSF89372">
    <property type="entry name" value="Fucose-specific lectin"/>
    <property type="match status" value="1"/>
</dbReference>
<gene>
    <name evidence="2" type="ORF">GXP69_18820</name>
</gene>
<organism evidence="2 3">
    <name type="scientific">Pontibacter burrus</name>
    <dbReference type="NCBI Taxonomy" id="2704466"/>
    <lineage>
        <taxon>Bacteria</taxon>
        <taxon>Pseudomonadati</taxon>
        <taxon>Bacteroidota</taxon>
        <taxon>Cytophagia</taxon>
        <taxon>Cytophagales</taxon>
        <taxon>Hymenobacteraceae</taxon>
        <taxon>Pontibacter</taxon>
    </lineage>
</organism>
<dbReference type="RefSeq" id="WP_163917156.1">
    <property type="nucleotide sequence ID" value="NZ_JAAGWD010000017.1"/>
</dbReference>
<evidence type="ECO:0008006" key="4">
    <source>
        <dbReference type="Google" id="ProtNLM"/>
    </source>
</evidence>
<feature type="chain" id="PRO_5025402080" description="OmpA-like domain-containing protein" evidence="1">
    <location>
        <begin position="21"/>
        <end position="430"/>
    </location>
</feature>
<sequence length="430" mass="47939">MKKILYTIAFLLATGTIANAQTPVLQSQQEMADFIVLENQLLLFTRKQADGQYIYSERSQQDGSKVMQKETVLNAGTLNTVIGKNEAGTEVYVYQKNGRKQEVISFYRLKEGNFEKTGERRLPKLKNNSANLGLFLSADKNTLLIAAELGNTRGYDDLYASQWENNRWTKPQNLGPQVNTRQVEFAPFVADNTLYFARQQGEQSMIYSAPFEGNTVKGEAVKLDETVNSSSTYNAYYKKGENGQYRISAAAENSYAIYKIEKDNLLAFAEDPLSFADAVSGSQDPGTLRSDKTTEEEVELSGLVAHSQSPDDAYVLDSEEAAKSHMVTRQANGLTMHYTLNQVYMGGKQAQLLNTYLKALPNGATLTIKGFSDGFGPEPAKARVSRQRAQLLKAYIQQNFASKNLNITVDTVVREEVGQHFRIAEIRTVK</sequence>
<dbReference type="Proteomes" id="UP000474777">
    <property type="component" value="Unassembled WGS sequence"/>
</dbReference>
<dbReference type="AlphaFoldDB" id="A0A6B3M2E5"/>
<dbReference type="EMBL" id="JAAGWD010000017">
    <property type="protein sequence ID" value="NEM99751.1"/>
    <property type="molecule type" value="Genomic_DNA"/>
</dbReference>
<name>A0A6B3M2E5_9BACT</name>
<proteinExistence type="predicted"/>
<feature type="signal peptide" evidence="1">
    <location>
        <begin position="1"/>
        <end position="20"/>
    </location>
</feature>
<keyword evidence="3" id="KW-1185">Reference proteome</keyword>
<evidence type="ECO:0000256" key="1">
    <source>
        <dbReference type="SAM" id="SignalP"/>
    </source>
</evidence>
<reference evidence="2 3" key="1">
    <citation type="submission" date="2020-02" db="EMBL/GenBank/DDBJ databases">
        <authorList>
            <person name="Kim M.K."/>
        </authorList>
    </citation>
    <scope>NUCLEOTIDE SEQUENCE [LARGE SCALE GENOMIC DNA]</scope>
    <source>
        <strain evidence="2 3">BT327</strain>
    </source>
</reference>
<evidence type="ECO:0000313" key="2">
    <source>
        <dbReference type="EMBL" id="NEM99751.1"/>
    </source>
</evidence>
<comment type="caution">
    <text evidence="2">The sequence shown here is derived from an EMBL/GenBank/DDBJ whole genome shotgun (WGS) entry which is preliminary data.</text>
</comment>
<keyword evidence="1" id="KW-0732">Signal</keyword>